<gene>
    <name evidence="1" type="ORF">DARMORV10_A05P04450.1</name>
</gene>
<protein>
    <submittedName>
        <fullName evidence="1">(rape) hypothetical protein</fullName>
    </submittedName>
</protein>
<dbReference type="AlphaFoldDB" id="A0A816T616"/>
<dbReference type="EMBL" id="HG994359">
    <property type="protein sequence ID" value="CAF2094194.1"/>
    <property type="molecule type" value="Genomic_DNA"/>
</dbReference>
<dbReference type="Proteomes" id="UP001295469">
    <property type="component" value="Chromosome A05"/>
</dbReference>
<name>A0A816T616_BRANA</name>
<proteinExistence type="predicted"/>
<evidence type="ECO:0000313" key="1">
    <source>
        <dbReference type="EMBL" id="CAF2094194.1"/>
    </source>
</evidence>
<reference evidence="1" key="1">
    <citation type="submission" date="2021-01" db="EMBL/GenBank/DDBJ databases">
        <authorList>
            <consortium name="Genoscope - CEA"/>
            <person name="William W."/>
        </authorList>
    </citation>
    <scope>NUCLEOTIDE SEQUENCE</scope>
</reference>
<organism evidence="1">
    <name type="scientific">Brassica napus</name>
    <name type="common">Rape</name>
    <dbReference type="NCBI Taxonomy" id="3708"/>
    <lineage>
        <taxon>Eukaryota</taxon>
        <taxon>Viridiplantae</taxon>
        <taxon>Streptophyta</taxon>
        <taxon>Embryophyta</taxon>
        <taxon>Tracheophyta</taxon>
        <taxon>Spermatophyta</taxon>
        <taxon>Magnoliopsida</taxon>
        <taxon>eudicotyledons</taxon>
        <taxon>Gunneridae</taxon>
        <taxon>Pentapetalae</taxon>
        <taxon>rosids</taxon>
        <taxon>malvids</taxon>
        <taxon>Brassicales</taxon>
        <taxon>Brassicaceae</taxon>
        <taxon>Brassiceae</taxon>
        <taxon>Brassica</taxon>
    </lineage>
</organism>
<sequence length="43" mass="4949">MKLALIFPLRRLINCKVLIQGKGSKMRQQRFVGILSLLYIVCS</sequence>
<accession>A0A816T616</accession>